<sequence>MIYRQTLRSQKRGSVHRKVFFVVFLSIGLERLVPNMGQSKQTTLVSKPARPETRCSCTYATYTQMYSFLYTVTIIVSALALQRR</sequence>
<accession>A0AA39YPM6</accession>
<feature type="transmembrane region" description="Helical" evidence="1">
    <location>
        <begin position="63"/>
        <end position="81"/>
    </location>
</feature>
<keyword evidence="1" id="KW-1133">Transmembrane helix</keyword>
<evidence type="ECO:0000313" key="2">
    <source>
        <dbReference type="EMBL" id="KAK0656388.1"/>
    </source>
</evidence>
<protein>
    <submittedName>
        <fullName evidence="2">Uncharacterized protein</fullName>
    </submittedName>
</protein>
<dbReference type="Proteomes" id="UP001174936">
    <property type="component" value="Unassembled WGS sequence"/>
</dbReference>
<comment type="caution">
    <text evidence="2">The sequence shown here is derived from an EMBL/GenBank/DDBJ whole genome shotgun (WGS) entry which is preliminary data.</text>
</comment>
<proteinExistence type="predicted"/>
<reference evidence="2" key="1">
    <citation type="submission" date="2023-06" db="EMBL/GenBank/DDBJ databases">
        <title>Genome-scale phylogeny and comparative genomics of the fungal order Sordariales.</title>
        <authorList>
            <consortium name="Lawrence Berkeley National Laboratory"/>
            <person name="Hensen N."/>
            <person name="Bonometti L."/>
            <person name="Westerberg I."/>
            <person name="Brannstrom I.O."/>
            <person name="Guillou S."/>
            <person name="Cros-Aarteil S."/>
            <person name="Calhoun S."/>
            <person name="Haridas S."/>
            <person name="Kuo A."/>
            <person name="Mondo S."/>
            <person name="Pangilinan J."/>
            <person name="Riley R."/>
            <person name="Labutti K."/>
            <person name="Andreopoulos B."/>
            <person name="Lipzen A."/>
            <person name="Chen C."/>
            <person name="Yanf M."/>
            <person name="Daum C."/>
            <person name="Ng V."/>
            <person name="Clum A."/>
            <person name="Steindorff A."/>
            <person name="Ohm R."/>
            <person name="Martin F."/>
            <person name="Silar P."/>
            <person name="Natvig D."/>
            <person name="Lalanne C."/>
            <person name="Gautier V."/>
            <person name="Ament-Velasquez S.L."/>
            <person name="Kruys A."/>
            <person name="Hutchinson M.I."/>
            <person name="Powell A.J."/>
            <person name="Barry K."/>
            <person name="Miller A.N."/>
            <person name="Grigoriev I.V."/>
            <person name="Debuchy R."/>
            <person name="Gladieux P."/>
            <person name="Thoren M.H."/>
            <person name="Johannesson H."/>
        </authorList>
    </citation>
    <scope>NUCLEOTIDE SEQUENCE</scope>
    <source>
        <strain evidence="2">SMH2532-1</strain>
    </source>
</reference>
<dbReference type="AlphaFoldDB" id="A0AA39YPM6"/>
<evidence type="ECO:0000313" key="3">
    <source>
        <dbReference type="Proteomes" id="UP001174936"/>
    </source>
</evidence>
<keyword evidence="1" id="KW-0812">Transmembrane</keyword>
<keyword evidence="3" id="KW-1185">Reference proteome</keyword>
<gene>
    <name evidence="2" type="ORF">B0T16DRAFT_35940</name>
</gene>
<name>A0AA39YPM6_9PEZI</name>
<evidence type="ECO:0000256" key="1">
    <source>
        <dbReference type="SAM" id="Phobius"/>
    </source>
</evidence>
<dbReference type="EMBL" id="JAULSV010000001">
    <property type="protein sequence ID" value="KAK0656388.1"/>
    <property type="molecule type" value="Genomic_DNA"/>
</dbReference>
<keyword evidence="1" id="KW-0472">Membrane</keyword>
<organism evidence="2 3">
    <name type="scientific">Cercophora newfieldiana</name>
    <dbReference type="NCBI Taxonomy" id="92897"/>
    <lineage>
        <taxon>Eukaryota</taxon>
        <taxon>Fungi</taxon>
        <taxon>Dikarya</taxon>
        <taxon>Ascomycota</taxon>
        <taxon>Pezizomycotina</taxon>
        <taxon>Sordariomycetes</taxon>
        <taxon>Sordariomycetidae</taxon>
        <taxon>Sordariales</taxon>
        <taxon>Lasiosphaeriaceae</taxon>
        <taxon>Cercophora</taxon>
    </lineage>
</organism>